<protein>
    <submittedName>
        <fullName evidence="2">Uncharacterized protein</fullName>
    </submittedName>
</protein>
<organism evidence="2 3">
    <name type="scientific">Cyberlindnera jadinii (strain ATCC 18201 / CBS 1600 / BCRC 20928 / JCM 3617 / NBRC 0987 / NRRL Y-1542)</name>
    <name type="common">Torula yeast</name>
    <name type="synonym">Candida utilis</name>
    <dbReference type="NCBI Taxonomy" id="983966"/>
    <lineage>
        <taxon>Eukaryota</taxon>
        <taxon>Fungi</taxon>
        <taxon>Dikarya</taxon>
        <taxon>Ascomycota</taxon>
        <taxon>Saccharomycotina</taxon>
        <taxon>Saccharomycetes</taxon>
        <taxon>Phaffomycetales</taxon>
        <taxon>Phaffomycetaceae</taxon>
        <taxon>Cyberlindnera</taxon>
    </lineage>
</organism>
<evidence type="ECO:0000256" key="1">
    <source>
        <dbReference type="SAM" id="MobiDB-lite"/>
    </source>
</evidence>
<dbReference type="EMBL" id="CDQK01000001">
    <property type="protein sequence ID" value="CEP20410.1"/>
    <property type="molecule type" value="Genomic_DNA"/>
</dbReference>
<dbReference type="AlphaFoldDB" id="A0A0H5BY60"/>
<dbReference type="Proteomes" id="UP000038830">
    <property type="component" value="Unassembled WGS sequence"/>
</dbReference>
<evidence type="ECO:0000313" key="2">
    <source>
        <dbReference type="EMBL" id="CEP20410.1"/>
    </source>
</evidence>
<accession>A0A0H5BY60</accession>
<name>A0A0H5BY60_CYBJN</name>
<reference evidence="3" key="1">
    <citation type="journal article" date="2015" name="J. Biotechnol.">
        <title>The structure of the Cyberlindnera jadinii genome and its relation to Candida utilis analyzed by the occurrence of single nucleotide polymorphisms.</title>
        <authorList>
            <person name="Rupp O."/>
            <person name="Brinkrolf K."/>
            <person name="Buerth C."/>
            <person name="Kunigo M."/>
            <person name="Schneider J."/>
            <person name="Jaenicke S."/>
            <person name="Goesmann A."/>
            <person name="Puehler A."/>
            <person name="Jaeger K.-E."/>
            <person name="Ernst J.F."/>
        </authorList>
    </citation>
    <scope>NUCLEOTIDE SEQUENCE [LARGE SCALE GENOMIC DNA]</scope>
    <source>
        <strain evidence="3">ATCC 18201 / CBS 1600 / BCRC 20928 / JCM 3617 / NBRC 0987 / NRRL Y-1542</strain>
    </source>
</reference>
<evidence type="ECO:0000313" key="3">
    <source>
        <dbReference type="Proteomes" id="UP000038830"/>
    </source>
</evidence>
<feature type="region of interest" description="Disordered" evidence="1">
    <location>
        <begin position="307"/>
        <end position="330"/>
    </location>
</feature>
<gene>
    <name evidence="2" type="ORF">BN1211_0273</name>
</gene>
<proteinExistence type="predicted"/>
<sequence length="429" mass="48925">MTESILDWITPLDIPNSLELANRVTHSTKTYERLLDGPERHIKLASTVDAGSFCLYVFRDYKMYTLRYPTTMQKFIQRRGTIIDVPKFINSFKTKVVYLVFKATNDLEMSFYHSQCCVTESSKCETNVFTLEMPFLIGPGANEEIIDTKKFVSAHINEDIIAYLRESFPRQFVKSCSSPSESIVPTTLSVLEMIMRDQNIEKIYRAWDPDSPNRIDTLSISLCDLINCKSSYVNVFKKSVYVIRNFERDEKRPRYKLAIILELFDMKWHKKPLSRVSVIKTMRRRHITSALALVSDMNIKPIHVKSSSLRASDNDTSHNDTEEETDRESRSAIGLKISATAKMILGPLLLDHIDEEDPGSSWLSDSADSDDHAFDPSKSSALISLSNVIVGKAGLLFHGECEPTNPKSGFIQTQMSNFNQFEFLAHNEL</sequence>